<dbReference type="PANTHER" id="PTHR12526:SF510">
    <property type="entry name" value="D-INOSITOL 3-PHOSPHATE GLYCOSYLTRANSFERASE"/>
    <property type="match status" value="1"/>
</dbReference>
<proteinExistence type="predicted"/>
<evidence type="ECO:0000259" key="4">
    <source>
        <dbReference type="Pfam" id="PF13579"/>
    </source>
</evidence>
<dbReference type="Pfam" id="PF13692">
    <property type="entry name" value="Glyco_trans_1_4"/>
    <property type="match status" value="1"/>
</dbReference>
<feature type="compositionally biased region" description="Basic residues" evidence="3">
    <location>
        <begin position="371"/>
        <end position="380"/>
    </location>
</feature>
<protein>
    <submittedName>
        <fullName evidence="5">Glycosyltransferase involved in cell wall bisynthesis</fullName>
    </submittedName>
</protein>
<dbReference type="PANTHER" id="PTHR12526">
    <property type="entry name" value="GLYCOSYLTRANSFERASE"/>
    <property type="match status" value="1"/>
</dbReference>
<accession>A0A1M7TJK4</accession>
<feature type="region of interest" description="Disordered" evidence="3">
    <location>
        <begin position="371"/>
        <end position="395"/>
    </location>
</feature>
<dbReference type="Pfam" id="PF13579">
    <property type="entry name" value="Glyco_trans_4_4"/>
    <property type="match status" value="1"/>
</dbReference>
<dbReference type="Proteomes" id="UP000184428">
    <property type="component" value="Unassembled WGS sequence"/>
</dbReference>
<evidence type="ECO:0000313" key="6">
    <source>
        <dbReference type="Proteomes" id="UP000184428"/>
    </source>
</evidence>
<evidence type="ECO:0000313" key="5">
    <source>
        <dbReference type="EMBL" id="SHN70798.1"/>
    </source>
</evidence>
<evidence type="ECO:0000256" key="3">
    <source>
        <dbReference type="SAM" id="MobiDB-lite"/>
    </source>
</evidence>
<feature type="domain" description="Glycosyltransferase subfamily 4-like N-terminal" evidence="4">
    <location>
        <begin position="19"/>
        <end position="169"/>
    </location>
</feature>
<reference evidence="5 6" key="1">
    <citation type="submission" date="2016-12" db="EMBL/GenBank/DDBJ databases">
        <authorList>
            <person name="Song W.-J."/>
            <person name="Kurnit D.M."/>
        </authorList>
    </citation>
    <scope>NUCLEOTIDE SEQUENCE [LARGE SCALE GENOMIC DNA]</scope>
    <source>
        <strain evidence="5 6">DSM 43162</strain>
    </source>
</reference>
<sequence length="423" mass="45477">MDRLSIAMVGTRGVPARYGGFETAVEEVGRRLADRGHRVVVYCRTVPGAEEPPPARYLGMELVHLPAARRRSLETLSHTALSVRHLLGHRTDAAIVFNAANSPLLPVLRAAGIPVATHVDGLEWKRAKWGGTGRRYYRAAEALAVRWSDALIADAQGIADYYRDAFAAPTTLLTYGAPLIEPGAHRLAEIGLEPRGYHLAVARFEPENHVDVVVEGYAASTATKPLVVVGSAPYADGYTARVHGLADDRVRFLGGVWDQELLDQLYANCVTYLHGHSVGGTNPSLLRAIGAGAAVTAFDVDFNREVVADAGRYFRSPADVAREVDAVEADPDWVARSGLRARELAGGYDWDQVAAGYEELAGILAGRRFPARRPSGRRRPSAADAAPAPRPVRPPADVVLLPVPATALPIEDVPLEDGPAVRP</sequence>
<organism evidence="5 6">
    <name type="scientific">Geodermatophilus obscurus</name>
    <dbReference type="NCBI Taxonomy" id="1861"/>
    <lineage>
        <taxon>Bacteria</taxon>
        <taxon>Bacillati</taxon>
        <taxon>Actinomycetota</taxon>
        <taxon>Actinomycetes</taxon>
        <taxon>Geodermatophilales</taxon>
        <taxon>Geodermatophilaceae</taxon>
        <taxon>Geodermatophilus</taxon>
    </lineage>
</organism>
<dbReference type="Gene3D" id="3.40.50.2000">
    <property type="entry name" value="Glycogen Phosphorylase B"/>
    <property type="match status" value="2"/>
</dbReference>
<dbReference type="RefSeq" id="WP_244277077.1">
    <property type="nucleotide sequence ID" value="NZ_FRDM01000007.1"/>
</dbReference>
<dbReference type="GO" id="GO:0016757">
    <property type="term" value="F:glycosyltransferase activity"/>
    <property type="evidence" value="ECO:0007669"/>
    <property type="project" value="UniProtKB-KW"/>
</dbReference>
<dbReference type="SUPFAM" id="SSF53756">
    <property type="entry name" value="UDP-Glycosyltransferase/glycogen phosphorylase"/>
    <property type="match status" value="1"/>
</dbReference>
<evidence type="ECO:0000256" key="2">
    <source>
        <dbReference type="ARBA" id="ARBA00022679"/>
    </source>
</evidence>
<dbReference type="EMBL" id="FRDM01000007">
    <property type="protein sequence ID" value="SHN70798.1"/>
    <property type="molecule type" value="Genomic_DNA"/>
</dbReference>
<name>A0A1M7TJK4_9ACTN</name>
<evidence type="ECO:0000256" key="1">
    <source>
        <dbReference type="ARBA" id="ARBA00022676"/>
    </source>
</evidence>
<dbReference type="InterPro" id="IPR028098">
    <property type="entry name" value="Glyco_trans_4-like_N"/>
</dbReference>
<dbReference type="AlphaFoldDB" id="A0A1M7TJK4"/>
<keyword evidence="1" id="KW-0328">Glycosyltransferase</keyword>
<keyword evidence="2 5" id="KW-0808">Transferase</keyword>
<gene>
    <name evidence="5" type="ORF">SAMN05660350_01785</name>
</gene>